<dbReference type="AlphaFoldDB" id="K9WJ69"/>
<protein>
    <submittedName>
        <fullName evidence="1">Uncharacterized protein</fullName>
    </submittedName>
</protein>
<reference evidence="1 2" key="1">
    <citation type="submission" date="2012-06" db="EMBL/GenBank/DDBJ databases">
        <title>Finished chromosome of genome of Microcoleus sp. PCC 7113.</title>
        <authorList>
            <consortium name="US DOE Joint Genome Institute"/>
            <person name="Gugger M."/>
            <person name="Coursin T."/>
            <person name="Rippka R."/>
            <person name="Tandeau De Marsac N."/>
            <person name="Huntemann M."/>
            <person name="Wei C.-L."/>
            <person name="Han J."/>
            <person name="Detter J.C."/>
            <person name="Han C."/>
            <person name="Tapia R."/>
            <person name="Chen A."/>
            <person name="Kyrpides N."/>
            <person name="Mavromatis K."/>
            <person name="Markowitz V."/>
            <person name="Szeto E."/>
            <person name="Ivanova N."/>
            <person name="Pagani I."/>
            <person name="Pati A."/>
            <person name="Goodwin L."/>
            <person name="Nordberg H.P."/>
            <person name="Cantor M.N."/>
            <person name="Hua S.X."/>
            <person name="Woyke T."/>
            <person name="Kerfeld C.A."/>
        </authorList>
    </citation>
    <scope>NUCLEOTIDE SEQUENCE [LARGE SCALE GENOMIC DNA]</scope>
    <source>
        <strain evidence="1 2">PCC 7113</strain>
    </source>
</reference>
<gene>
    <name evidence="1" type="ORF">Mic7113_4783</name>
</gene>
<dbReference type="Proteomes" id="UP000010471">
    <property type="component" value="Chromosome"/>
</dbReference>
<organism evidence="1 2">
    <name type="scientific">Allocoleopsis franciscana PCC 7113</name>
    <dbReference type="NCBI Taxonomy" id="1173027"/>
    <lineage>
        <taxon>Bacteria</taxon>
        <taxon>Bacillati</taxon>
        <taxon>Cyanobacteriota</taxon>
        <taxon>Cyanophyceae</taxon>
        <taxon>Coleofasciculales</taxon>
        <taxon>Coleofasciculaceae</taxon>
        <taxon>Allocoleopsis</taxon>
        <taxon>Allocoleopsis franciscana</taxon>
    </lineage>
</organism>
<dbReference type="EMBL" id="CP003630">
    <property type="protein sequence ID" value="AFZ20455.1"/>
    <property type="molecule type" value="Genomic_DNA"/>
</dbReference>
<name>K9WJ69_9CYAN</name>
<dbReference type="KEGG" id="mic:Mic7113_4783"/>
<evidence type="ECO:0000313" key="1">
    <source>
        <dbReference type="EMBL" id="AFZ20455.1"/>
    </source>
</evidence>
<accession>K9WJ69</accession>
<dbReference type="HOGENOM" id="CLU_3397430_0_0_3"/>
<keyword evidence="2" id="KW-1185">Reference proteome</keyword>
<proteinExistence type="predicted"/>
<evidence type="ECO:0000313" key="2">
    <source>
        <dbReference type="Proteomes" id="UP000010471"/>
    </source>
</evidence>
<sequence>MFITGKWLLSSVKESPNLYGDTYKLHLLTTG</sequence>